<keyword evidence="3" id="KW-1185">Reference proteome</keyword>
<feature type="region of interest" description="Disordered" evidence="1">
    <location>
        <begin position="93"/>
        <end position="112"/>
    </location>
</feature>
<evidence type="ECO:0000313" key="3">
    <source>
        <dbReference type="Proteomes" id="UP000054538"/>
    </source>
</evidence>
<feature type="compositionally biased region" description="Low complexity" evidence="1">
    <location>
        <begin position="229"/>
        <end position="267"/>
    </location>
</feature>
<organism evidence="2 3">
    <name type="scientific">Paxillus rubicundulus Ve08.2h10</name>
    <dbReference type="NCBI Taxonomy" id="930991"/>
    <lineage>
        <taxon>Eukaryota</taxon>
        <taxon>Fungi</taxon>
        <taxon>Dikarya</taxon>
        <taxon>Basidiomycota</taxon>
        <taxon>Agaricomycotina</taxon>
        <taxon>Agaricomycetes</taxon>
        <taxon>Agaricomycetidae</taxon>
        <taxon>Boletales</taxon>
        <taxon>Paxilineae</taxon>
        <taxon>Paxillaceae</taxon>
        <taxon>Paxillus</taxon>
    </lineage>
</organism>
<dbReference type="InParanoid" id="A0A0D0DXP4"/>
<evidence type="ECO:0000256" key="1">
    <source>
        <dbReference type="SAM" id="MobiDB-lite"/>
    </source>
</evidence>
<reference evidence="2 3" key="1">
    <citation type="submission" date="2014-04" db="EMBL/GenBank/DDBJ databases">
        <authorList>
            <consortium name="DOE Joint Genome Institute"/>
            <person name="Kuo A."/>
            <person name="Kohler A."/>
            <person name="Jargeat P."/>
            <person name="Nagy L.G."/>
            <person name="Floudas D."/>
            <person name="Copeland A."/>
            <person name="Barry K.W."/>
            <person name="Cichocki N."/>
            <person name="Veneault-Fourrey C."/>
            <person name="LaButti K."/>
            <person name="Lindquist E.A."/>
            <person name="Lipzen A."/>
            <person name="Lundell T."/>
            <person name="Morin E."/>
            <person name="Murat C."/>
            <person name="Sun H."/>
            <person name="Tunlid A."/>
            <person name="Henrissat B."/>
            <person name="Grigoriev I.V."/>
            <person name="Hibbett D.S."/>
            <person name="Martin F."/>
            <person name="Nordberg H.P."/>
            <person name="Cantor M.N."/>
            <person name="Hua S.X."/>
        </authorList>
    </citation>
    <scope>NUCLEOTIDE SEQUENCE [LARGE SCALE GENOMIC DNA]</scope>
    <source>
        <strain evidence="2 3">Ve08.2h10</strain>
    </source>
</reference>
<dbReference type="AlphaFoldDB" id="A0A0D0DXP4"/>
<feature type="region of interest" description="Disordered" evidence="1">
    <location>
        <begin position="304"/>
        <end position="500"/>
    </location>
</feature>
<dbReference type="EMBL" id="KN825415">
    <property type="protein sequence ID" value="KIK91204.1"/>
    <property type="molecule type" value="Genomic_DNA"/>
</dbReference>
<feature type="compositionally biased region" description="Low complexity" evidence="1">
    <location>
        <begin position="588"/>
        <end position="611"/>
    </location>
</feature>
<protein>
    <submittedName>
        <fullName evidence="2">Uncharacterized protein</fullName>
    </submittedName>
</protein>
<feature type="compositionally biased region" description="Polar residues" evidence="1">
    <location>
        <begin position="481"/>
        <end position="495"/>
    </location>
</feature>
<dbReference type="Proteomes" id="UP000054538">
    <property type="component" value="Unassembled WGS sequence"/>
</dbReference>
<feature type="compositionally biased region" description="Polar residues" evidence="1">
    <location>
        <begin position="435"/>
        <end position="451"/>
    </location>
</feature>
<feature type="compositionally biased region" description="Basic and acidic residues" evidence="1">
    <location>
        <begin position="101"/>
        <end position="110"/>
    </location>
</feature>
<sequence>MMKQRAEQEKQTSRTRVLICIRRCRECFQLINLVFSSSSHVWISRHLMLRHGMLSPNSKLLPQSAVDPTRLSIASDFSLSSYLSNTSNVSLASTTSTSSKHLKDARDTPQRRVRHRDGKLLKGGIGLTTGLGWSDSEDEDAPSPLTRRLSSLVLTRRVSSSVNSYRSSHSQSYLPHPLSRSISHSILREVDEYEADEFGYSLRDSVAPRSFPTRSQGISRVGSTHSVGSSSLGRYSTLSTSSSSAPGRSMRANSGSASSSYGVSASSKTNSFHNGNGVGTGLALSIPEQDDGVTPTRAAFERSNLPGTATDLPHTPSSTASSVSIPFPATPESTEDLPKSHPGYNKNKMLPPLPASGKGKYPSSLGLRSPAGALQRPRTYSNASSVSTNSVLGLPPSGPDGSTSRGPSPVLGIPRPSIGGAVPRPPVGGTPRPSITGTPRPSLSGGLSLNGATPRPSLAIPRPSLSAGPRSSFSAVPRPITPSSAPASANGTTSPGYAPRQLKLVPRSATLSSLNTSQNIHFDQALQSQSLEKPIQPGEQPPRPGQMLTYNRNVHDQLKLRALSPNAGYGPTHVMPISPGGTQTLFIPSSSSGPNPSSTLSTPSTSPLQESPKPKPRTGTGMVYRTNLTMGGASPSRMRLPSSTQR</sequence>
<accession>A0A0D0DXP4</accession>
<feature type="region of interest" description="Disordered" evidence="1">
    <location>
        <begin position="581"/>
        <end position="646"/>
    </location>
</feature>
<evidence type="ECO:0000313" key="2">
    <source>
        <dbReference type="EMBL" id="KIK91204.1"/>
    </source>
</evidence>
<name>A0A0D0DXP4_9AGAM</name>
<proteinExistence type="predicted"/>
<reference evidence="3" key="2">
    <citation type="submission" date="2015-01" db="EMBL/GenBank/DDBJ databases">
        <title>Evolutionary Origins and Diversification of the Mycorrhizal Mutualists.</title>
        <authorList>
            <consortium name="DOE Joint Genome Institute"/>
            <consortium name="Mycorrhizal Genomics Consortium"/>
            <person name="Kohler A."/>
            <person name="Kuo A."/>
            <person name="Nagy L.G."/>
            <person name="Floudas D."/>
            <person name="Copeland A."/>
            <person name="Barry K.W."/>
            <person name="Cichocki N."/>
            <person name="Veneault-Fourrey C."/>
            <person name="LaButti K."/>
            <person name="Lindquist E.A."/>
            <person name="Lipzen A."/>
            <person name="Lundell T."/>
            <person name="Morin E."/>
            <person name="Murat C."/>
            <person name="Riley R."/>
            <person name="Ohm R."/>
            <person name="Sun H."/>
            <person name="Tunlid A."/>
            <person name="Henrissat B."/>
            <person name="Grigoriev I.V."/>
            <person name="Hibbett D.S."/>
            <person name="Martin F."/>
        </authorList>
    </citation>
    <scope>NUCLEOTIDE SEQUENCE [LARGE SCALE GENOMIC DNA]</scope>
    <source>
        <strain evidence="3">Ve08.2h10</strain>
    </source>
</reference>
<dbReference type="STRING" id="930991.A0A0D0DXP4"/>
<feature type="compositionally biased region" description="Polar residues" evidence="1">
    <location>
        <begin position="212"/>
        <end position="228"/>
    </location>
</feature>
<feature type="compositionally biased region" description="Polar residues" evidence="1">
    <location>
        <begin position="378"/>
        <end position="391"/>
    </location>
</feature>
<dbReference type="HOGENOM" id="CLU_436214_0_0_1"/>
<feature type="region of interest" description="Disordered" evidence="1">
    <location>
        <begin position="209"/>
        <end position="274"/>
    </location>
</feature>
<feature type="compositionally biased region" description="Polar residues" evidence="1">
    <location>
        <begin position="315"/>
        <end position="324"/>
    </location>
</feature>
<dbReference type="OrthoDB" id="3064136at2759"/>
<gene>
    <name evidence="2" type="ORF">PAXRUDRAFT_642431</name>
</gene>